<dbReference type="EMBL" id="JAKCXM010000362">
    <property type="protein sequence ID" value="KAJ0395128.1"/>
    <property type="molecule type" value="Genomic_DNA"/>
</dbReference>
<dbReference type="Gene3D" id="3.40.30.10">
    <property type="entry name" value="Glutaredoxin"/>
    <property type="match status" value="2"/>
</dbReference>
<evidence type="ECO:0000313" key="5">
    <source>
        <dbReference type="EMBL" id="KAJ0395128.1"/>
    </source>
</evidence>
<reference evidence="5" key="1">
    <citation type="submission" date="2021-12" db="EMBL/GenBank/DDBJ databases">
        <title>Prjna785345.</title>
        <authorList>
            <person name="Rujirawat T."/>
            <person name="Krajaejun T."/>
        </authorList>
    </citation>
    <scope>NUCLEOTIDE SEQUENCE</scope>
    <source>
        <strain evidence="5">Pi057C3</strain>
    </source>
</reference>
<keyword evidence="3" id="KW-1133">Transmembrane helix</keyword>
<feature type="transmembrane region" description="Helical" evidence="3">
    <location>
        <begin position="12"/>
        <end position="32"/>
    </location>
</feature>
<feature type="domain" description="Thioredoxin" evidence="4">
    <location>
        <begin position="170"/>
        <end position="270"/>
    </location>
</feature>
<dbReference type="PANTHER" id="PTHR12452:SF0">
    <property type="entry name" value="THIOREDOXIN DOMAIN-CONTAINING PROTEIN 17"/>
    <property type="match status" value="1"/>
</dbReference>
<protein>
    <recommendedName>
        <fullName evidence="4">Thioredoxin domain-containing protein</fullName>
    </recommendedName>
</protein>
<evidence type="ECO:0000259" key="4">
    <source>
        <dbReference type="Pfam" id="PF06110"/>
    </source>
</evidence>
<dbReference type="Pfam" id="PF06110">
    <property type="entry name" value="TXD17-like_Trx"/>
    <property type="match status" value="2"/>
</dbReference>
<dbReference type="GO" id="GO:0047134">
    <property type="term" value="F:protein-disulfide reductase [NAD(P)H] activity"/>
    <property type="evidence" value="ECO:0007669"/>
    <property type="project" value="InterPro"/>
</dbReference>
<evidence type="ECO:0000256" key="1">
    <source>
        <dbReference type="ARBA" id="ARBA00008987"/>
    </source>
</evidence>
<dbReference type="GO" id="GO:0005829">
    <property type="term" value="C:cytosol"/>
    <property type="evidence" value="ECO:0007669"/>
    <property type="project" value="TreeGrafter"/>
</dbReference>
<evidence type="ECO:0000256" key="3">
    <source>
        <dbReference type="SAM" id="Phobius"/>
    </source>
</evidence>
<feature type="domain" description="Thioredoxin" evidence="4">
    <location>
        <begin position="320"/>
        <end position="421"/>
    </location>
</feature>
<accession>A0AAD5LB88</accession>
<feature type="region of interest" description="Disordered" evidence="2">
    <location>
        <begin position="123"/>
        <end position="159"/>
    </location>
</feature>
<keyword evidence="3" id="KW-0812">Transmembrane</keyword>
<dbReference type="Proteomes" id="UP001209570">
    <property type="component" value="Unassembled WGS sequence"/>
</dbReference>
<dbReference type="AlphaFoldDB" id="A0AAD5LB88"/>
<name>A0AAD5LB88_PYTIN</name>
<dbReference type="InterPro" id="IPR010357">
    <property type="entry name" value="TXNDC17_dom"/>
</dbReference>
<sequence>MQRPPLRTRRAALGIGAPVLAIFALASVAFVMTVHNLSQSAGAIARANDVGSVASPEGQLRAAERRVEQAPLVNGPVAARVEPPSQAPVTTIPRATNHRIQTPPPTQESTKAAVVQVEDVPMPTPAASTKAPLQPDPVMPPTAAAETTTAPSSPKPLASVRPLEERHDVVYGFDDMNAYLDKYSPRHEGETLFLYFTCSDDAFRPLNWSDTCRDAMEHVYDVFSKSPSTNRLVTIYAGSEKFWQYKNAFYDDRDLRVKTVPCLMKWHNRRGETSGMMISETLLDDPLLRYLFKNTDRPDEHLHAGAFVGTKRIDTVDSYDAYNAALTAYQAQPEPHHPLFLLFVSGRLAENNRPWCPYCRFSEIPMEYGFYAFAPPGARLLRIEVTKTYQEWKTPNPFREDPSLGPLRGVPAFFIVRRRDRETGEWTLERVNERFDRIETVRALYHRSRLP</sequence>
<comment type="similarity">
    <text evidence="1">Belongs to the thioredoxin family.</text>
</comment>
<dbReference type="PANTHER" id="PTHR12452">
    <property type="entry name" value="42-9-9 PROTEIN-RELATED"/>
    <property type="match status" value="1"/>
</dbReference>
<keyword evidence="6" id="KW-1185">Reference proteome</keyword>
<dbReference type="InterPro" id="IPR045108">
    <property type="entry name" value="TXNDC17-like"/>
</dbReference>
<evidence type="ECO:0000256" key="2">
    <source>
        <dbReference type="SAM" id="MobiDB-lite"/>
    </source>
</evidence>
<proteinExistence type="inferred from homology"/>
<organism evidence="5 6">
    <name type="scientific">Pythium insidiosum</name>
    <name type="common">Pythiosis disease agent</name>
    <dbReference type="NCBI Taxonomy" id="114742"/>
    <lineage>
        <taxon>Eukaryota</taxon>
        <taxon>Sar</taxon>
        <taxon>Stramenopiles</taxon>
        <taxon>Oomycota</taxon>
        <taxon>Peronosporomycetes</taxon>
        <taxon>Pythiales</taxon>
        <taxon>Pythiaceae</taxon>
        <taxon>Pythium</taxon>
    </lineage>
</organism>
<evidence type="ECO:0000313" key="6">
    <source>
        <dbReference type="Proteomes" id="UP001209570"/>
    </source>
</evidence>
<gene>
    <name evidence="5" type="ORF">P43SY_004621</name>
</gene>
<comment type="caution">
    <text evidence="5">The sequence shown here is derived from an EMBL/GenBank/DDBJ whole genome shotgun (WGS) entry which is preliminary data.</text>
</comment>
<keyword evidence="3" id="KW-0472">Membrane</keyword>
<feature type="compositionally biased region" description="Low complexity" evidence="2">
    <location>
        <begin position="141"/>
        <end position="152"/>
    </location>
</feature>